<evidence type="ECO:0000313" key="3">
    <source>
        <dbReference type="Proteomes" id="UP001211420"/>
    </source>
</evidence>
<keyword evidence="3" id="KW-1185">Reference proteome</keyword>
<comment type="caution">
    <text evidence="2">The sequence shown here is derived from an EMBL/GenBank/DDBJ whole genome shotgun (WGS) entry which is preliminary data.</text>
</comment>
<dbReference type="InterPro" id="IPR021145">
    <property type="entry name" value="Portal_protein_SPP1_Gp6-like"/>
</dbReference>
<dbReference type="Proteomes" id="UP001211420">
    <property type="component" value="Unassembled WGS sequence"/>
</dbReference>
<proteinExistence type="predicted"/>
<gene>
    <name evidence="2" type="ORF">L2772_03195</name>
</gene>
<dbReference type="InterPro" id="IPR006428">
    <property type="entry name" value="Portal_SPP1-type"/>
</dbReference>
<dbReference type="NCBIfam" id="TIGR01538">
    <property type="entry name" value="portal_SPP1"/>
    <property type="match status" value="1"/>
</dbReference>
<evidence type="ECO:0000256" key="1">
    <source>
        <dbReference type="SAM" id="MobiDB-lite"/>
    </source>
</evidence>
<evidence type="ECO:0000313" key="2">
    <source>
        <dbReference type="EMBL" id="MCZ3621877.1"/>
    </source>
</evidence>
<organism evidence="2 3">
    <name type="scientific">Lactobacillus mulieris</name>
    <dbReference type="NCBI Taxonomy" id="2508708"/>
    <lineage>
        <taxon>Bacteria</taxon>
        <taxon>Bacillati</taxon>
        <taxon>Bacillota</taxon>
        <taxon>Bacilli</taxon>
        <taxon>Lactobacillales</taxon>
        <taxon>Lactobacillaceae</taxon>
        <taxon>Lactobacillus</taxon>
    </lineage>
</organism>
<feature type="compositionally biased region" description="Basic and acidic residues" evidence="1">
    <location>
        <begin position="433"/>
        <end position="451"/>
    </location>
</feature>
<accession>A0ABT4K158</accession>
<sequence>METLGTKGQVLSNGMFVYPKDELMNETAINAFINKNRGFTAKIYDRNMQYYLGKHDILKKTNATGIELNKIVDNIPKYLVDTYNGFFTGISPKITLDEDSLNENLQNWNSSNSFFDKLSEISKQVDIYGRSYAFVYQNESADTRVAVVPPTQGFIVYDDTIEHEPLAFVRYYKNSENMLQADIYYGNATQTYSDGKLLDLGLKSVYGMVPAVEFFENEERQGLYTDCISMIDALDDTLSQKQDTIEYFANEYMYVLGGGIDLNEEELSYMRTHRLINVPTANAADIKIGFLERPDGDNVQENQLQHLNDKIYQTTGIPNLSDSNFAGNASGVAIRYKLLAMENKASNKERKFTQALRALYKVVFSIDSVINVSDAWEDLKFKFTRNLPANLADEASTANSLNGIVSKETQLSALSIVDDPKAEMERMEEEQDQQLKKSLEVTGADYEKLDDTNQEQPEANQKSIKSHFSNDEEVDND</sequence>
<feature type="compositionally biased region" description="Polar residues" evidence="1">
    <location>
        <begin position="454"/>
        <end position="467"/>
    </location>
</feature>
<protein>
    <submittedName>
        <fullName evidence="2">Phage portal protein</fullName>
    </submittedName>
</protein>
<reference evidence="2 3" key="1">
    <citation type="submission" date="2022-01" db="EMBL/GenBank/DDBJ databases">
        <title>VMRC isolate genome collection.</title>
        <authorList>
            <person name="France M."/>
            <person name="Rutt L."/>
            <person name="Humphrys M."/>
            <person name="Ravel J."/>
        </authorList>
    </citation>
    <scope>NUCLEOTIDE SEQUENCE [LARGE SCALE GENOMIC DNA]</scope>
    <source>
        <strain evidence="2 3">C0172B4</strain>
    </source>
</reference>
<dbReference type="EMBL" id="JAKHPW010000002">
    <property type="protein sequence ID" value="MCZ3621877.1"/>
    <property type="molecule type" value="Genomic_DNA"/>
</dbReference>
<name>A0ABT4K158_9LACO</name>
<feature type="region of interest" description="Disordered" evidence="1">
    <location>
        <begin position="422"/>
        <end position="477"/>
    </location>
</feature>
<dbReference type="Pfam" id="PF05133">
    <property type="entry name" value="SPP1_portal"/>
    <property type="match status" value="1"/>
</dbReference>
<dbReference type="RefSeq" id="WP_269254486.1">
    <property type="nucleotide sequence ID" value="NZ_JAKHPU010000002.1"/>
</dbReference>